<organism evidence="8 9">
    <name type="scientific">Pedococcus aerophilus</name>
    <dbReference type="NCBI Taxonomy" id="436356"/>
    <lineage>
        <taxon>Bacteria</taxon>
        <taxon>Bacillati</taxon>
        <taxon>Actinomycetota</taxon>
        <taxon>Actinomycetes</taxon>
        <taxon>Micrococcales</taxon>
        <taxon>Intrasporangiaceae</taxon>
        <taxon>Pedococcus</taxon>
    </lineage>
</organism>
<feature type="transmembrane region" description="Helical" evidence="6">
    <location>
        <begin position="47"/>
        <end position="71"/>
    </location>
</feature>
<dbReference type="SUPFAM" id="SSF103473">
    <property type="entry name" value="MFS general substrate transporter"/>
    <property type="match status" value="1"/>
</dbReference>
<proteinExistence type="predicted"/>
<evidence type="ECO:0000259" key="7">
    <source>
        <dbReference type="PROSITE" id="PS50850"/>
    </source>
</evidence>
<dbReference type="RefSeq" id="WP_344194438.1">
    <property type="nucleotide sequence ID" value="NZ_BAAARN010000003.1"/>
</dbReference>
<dbReference type="PROSITE" id="PS50850">
    <property type="entry name" value="MFS"/>
    <property type="match status" value="1"/>
</dbReference>
<evidence type="ECO:0000256" key="1">
    <source>
        <dbReference type="ARBA" id="ARBA00004651"/>
    </source>
</evidence>
<dbReference type="InterPro" id="IPR020846">
    <property type="entry name" value="MFS_dom"/>
</dbReference>
<evidence type="ECO:0000256" key="4">
    <source>
        <dbReference type="ARBA" id="ARBA00023136"/>
    </source>
</evidence>
<keyword evidence="2 6" id="KW-0812">Transmembrane</keyword>
<evidence type="ECO:0000313" key="8">
    <source>
        <dbReference type="EMBL" id="GAA2738060.1"/>
    </source>
</evidence>
<gene>
    <name evidence="8" type="ORF">GCM10009867_27770</name>
</gene>
<evidence type="ECO:0000256" key="6">
    <source>
        <dbReference type="SAM" id="Phobius"/>
    </source>
</evidence>
<evidence type="ECO:0000256" key="2">
    <source>
        <dbReference type="ARBA" id="ARBA00022692"/>
    </source>
</evidence>
<sequence length="425" mass="42608">MSPIASYRHLLRLAGPFYVVIAFIGRLPLAMSQMGALLLVSGTTGSYAAGGLAAGALAVANAVCSPVAAVLSDRVGQRPVVLVQSLLGGLGLLTLVLLANRDSSGAVLAATAGATGAFLPQIGPLARVRWRPITRHSGSRQPRLVEAAFSYEGAADEATFVLGPALLGLLLLVADPGAGLVVASALLVVFGCAFALHPTAELARAPRRTDQQRVRVLSATLVLLMVAQGLIGAFFGSVQTGTSVLATSVGQAGIAGLVHAVLGVGSVAAGLAIAGLPERFTFPRRMLAAAAGLFVLSLPLLLVDSLPALVLVVLVLGFVVAPYMISNFTMGERSAPAAKVGTAMTLLAAATGLGYAVGSAVAGRLADDHGHTAAFAVTVSAAAAALLLSVASQRLLRRPQPAGAVDAPVQPSAEVTGATAGTIHA</sequence>
<reference evidence="8 9" key="1">
    <citation type="journal article" date="2019" name="Int. J. Syst. Evol. Microbiol.">
        <title>The Global Catalogue of Microorganisms (GCM) 10K type strain sequencing project: providing services to taxonomists for standard genome sequencing and annotation.</title>
        <authorList>
            <consortium name="The Broad Institute Genomics Platform"/>
            <consortium name="The Broad Institute Genome Sequencing Center for Infectious Disease"/>
            <person name="Wu L."/>
            <person name="Ma J."/>
        </authorList>
    </citation>
    <scope>NUCLEOTIDE SEQUENCE [LARGE SCALE GENOMIC DNA]</scope>
    <source>
        <strain evidence="8 9">JCM 16378</strain>
    </source>
</reference>
<dbReference type="PANTHER" id="PTHR23542">
    <property type="match status" value="1"/>
</dbReference>
<accession>A0ABN3USN0</accession>
<dbReference type="InterPro" id="IPR036259">
    <property type="entry name" value="MFS_trans_sf"/>
</dbReference>
<feature type="transmembrane region" description="Helical" evidence="6">
    <location>
        <begin position="286"/>
        <end position="302"/>
    </location>
</feature>
<dbReference type="PANTHER" id="PTHR23542:SF1">
    <property type="entry name" value="MAJOR FACILITATOR SUPERFAMILY (MFS) PROFILE DOMAIN-CONTAINING PROTEIN"/>
    <property type="match status" value="1"/>
</dbReference>
<evidence type="ECO:0000256" key="5">
    <source>
        <dbReference type="SAM" id="MobiDB-lite"/>
    </source>
</evidence>
<keyword evidence="3 6" id="KW-1133">Transmembrane helix</keyword>
<dbReference type="Proteomes" id="UP001501326">
    <property type="component" value="Unassembled WGS sequence"/>
</dbReference>
<protein>
    <submittedName>
        <fullName evidence="8">MFS transporter</fullName>
    </submittedName>
</protein>
<dbReference type="InterPro" id="IPR011701">
    <property type="entry name" value="MFS"/>
</dbReference>
<feature type="transmembrane region" description="Helical" evidence="6">
    <location>
        <begin position="372"/>
        <end position="391"/>
    </location>
</feature>
<feature type="transmembrane region" description="Helical" evidence="6">
    <location>
        <begin position="308"/>
        <end position="325"/>
    </location>
</feature>
<keyword evidence="9" id="KW-1185">Reference proteome</keyword>
<feature type="transmembrane region" description="Helical" evidence="6">
    <location>
        <begin position="216"/>
        <end position="238"/>
    </location>
</feature>
<feature type="region of interest" description="Disordered" evidence="5">
    <location>
        <begin position="402"/>
        <end position="425"/>
    </location>
</feature>
<feature type="domain" description="Major facilitator superfamily (MFS) profile" evidence="7">
    <location>
        <begin position="220"/>
        <end position="425"/>
    </location>
</feature>
<feature type="transmembrane region" description="Helical" evidence="6">
    <location>
        <begin position="250"/>
        <end position="274"/>
    </location>
</feature>
<evidence type="ECO:0000313" key="9">
    <source>
        <dbReference type="Proteomes" id="UP001501326"/>
    </source>
</evidence>
<comment type="subcellular location">
    <subcellularLocation>
        <location evidence="1">Cell membrane</location>
        <topology evidence="1">Multi-pass membrane protein</topology>
    </subcellularLocation>
</comment>
<evidence type="ECO:0000256" key="3">
    <source>
        <dbReference type="ARBA" id="ARBA00022989"/>
    </source>
</evidence>
<dbReference type="EMBL" id="BAAARN010000003">
    <property type="protein sequence ID" value="GAA2738060.1"/>
    <property type="molecule type" value="Genomic_DNA"/>
</dbReference>
<feature type="transmembrane region" description="Helical" evidence="6">
    <location>
        <begin position="9"/>
        <end position="27"/>
    </location>
</feature>
<feature type="transmembrane region" description="Helical" evidence="6">
    <location>
        <begin position="80"/>
        <end position="99"/>
    </location>
</feature>
<feature type="transmembrane region" description="Helical" evidence="6">
    <location>
        <begin position="178"/>
        <end position="196"/>
    </location>
</feature>
<dbReference type="Pfam" id="PF07690">
    <property type="entry name" value="MFS_1"/>
    <property type="match status" value="1"/>
</dbReference>
<name>A0ABN3USN0_9MICO</name>
<dbReference type="Gene3D" id="1.20.1250.20">
    <property type="entry name" value="MFS general substrate transporter like domains"/>
    <property type="match status" value="1"/>
</dbReference>
<comment type="caution">
    <text evidence="8">The sequence shown here is derived from an EMBL/GenBank/DDBJ whole genome shotgun (WGS) entry which is preliminary data.</text>
</comment>
<feature type="transmembrane region" description="Helical" evidence="6">
    <location>
        <begin position="346"/>
        <end position="366"/>
    </location>
</feature>
<keyword evidence="4 6" id="KW-0472">Membrane</keyword>